<evidence type="ECO:0000313" key="3">
    <source>
        <dbReference type="Proteomes" id="UP000191931"/>
    </source>
</evidence>
<feature type="domain" description="AAA-ATPase-like" evidence="1">
    <location>
        <begin position="26"/>
        <end position="240"/>
    </location>
</feature>
<dbReference type="PANTHER" id="PTHR34825:SF2">
    <property type="entry name" value="AAA-ATPASE-LIKE DOMAIN-CONTAINING PROTEIN"/>
    <property type="match status" value="1"/>
</dbReference>
<evidence type="ECO:0000313" key="2">
    <source>
        <dbReference type="EMBL" id="SLM28171.1"/>
    </source>
</evidence>
<dbReference type="Pfam" id="PF09820">
    <property type="entry name" value="AAA-ATPase_like"/>
    <property type="match status" value="1"/>
</dbReference>
<dbReference type="InterPro" id="IPR012547">
    <property type="entry name" value="PDDEXK_9"/>
</dbReference>
<sequence length="593" mass="69763">MERGLGGEVAHDTERKMKKRILYAEASYEAIIQENGYFVDKTQYIEKLERIKNPVFLRPRRFGKSLLCTMLEAYYDIRKKDDFHELFGHTWIGKKPTPLHSSCFVLHLDFSVIEVGDMATIEKSFNHVCNAQLDNLVFFNQQWFQDQITIDLDKSAVNNLQSILKTVKRDNLPPLFVIIDEYDNFANQLIVSHEDHLYHQLMSSKGFLKTFFKTLKEGRKSQTIRNVFITGVLPVTIDELASGFNIATIITLEPEFENMLGFTQAEVDRLLDEIYHDYEMDPDTRSETDALIKNQYNGYHFIHPNGEPVYNSTILIYFLHYFTRYRAYPEYLTDMNLKTDLEWVRRITGSNPDLTKGFVDQLMVHNTIEYDKNFLTAKFNMSQFFEKGFFPISFYYLGMLTRLDSFNLKLPNMNMRKIFAEYFNELHAIDVSTGYTNAMQQFLKDLDLSALFAAYWDRYISQLPEAIFQKVNENFYRTTFYELCSRYLSEWFTWNVERSYPKGRSDLEFVGKYNECFAGIRMVIEFKYLSNAEFKRLKTTIEDFTLQDEDTKQIAGYVDGLAVEYPEAKISQYVIYCIGNQGWRVFKINVAGI</sequence>
<reference evidence="2 3" key="1">
    <citation type="submission" date="2017-03" db="EMBL/GenBank/DDBJ databases">
        <authorList>
            <person name="Afonso C.L."/>
            <person name="Miller P.J."/>
            <person name="Scott M.A."/>
            <person name="Spackman E."/>
            <person name="Goraichik I."/>
            <person name="Dimitrov K.M."/>
            <person name="Suarez D.L."/>
            <person name="Swayne D.E."/>
        </authorList>
    </citation>
    <scope>NUCLEOTIDE SEQUENCE [LARGE SCALE GENOMIC DNA]</scope>
    <source>
        <strain evidence="2">PRJEB14757</strain>
    </source>
</reference>
<organism evidence="2 3">
    <name type="scientific">Desulfamplus magnetovallimortis</name>
    <dbReference type="NCBI Taxonomy" id="1246637"/>
    <lineage>
        <taxon>Bacteria</taxon>
        <taxon>Pseudomonadati</taxon>
        <taxon>Thermodesulfobacteriota</taxon>
        <taxon>Desulfobacteria</taxon>
        <taxon>Desulfobacterales</taxon>
        <taxon>Desulfobacteraceae</taxon>
        <taxon>Desulfamplus</taxon>
    </lineage>
</organism>
<dbReference type="Pfam" id="PF08011">
    <property type="entry name" value="PDDEXK_9"/>
    <property type="match status" value="1"/>
</dbReference>
<dbReference type="Proteomes" id="UP000191931">
    <property type="component" value="Unassembled WGS sequence"/>
</dbReference>
<gene>
    <name evidence="2" type="ORF">MTBBW1_1270021</name>
</gene>
<protein>
    <recommendedName>
        <fullName evidence="1">AAA-ATPase-like domain-containing protein</fullName>
    </recommendedName>
</protein>
<dbReference type="STRING" id="1246637.MTBBW1_1270021"/>
<name>A0A1W1H6R0_9BACT</name>
<proteinExistence type="predicted"/>
<dbReference type="PANTHER" id="PTHR34825">
    <property type="entry name" value="CONSERVED PROTEIN, WITH A WEAK D-GALACTARATE DEHYDRATASE/ALTRONATE HYDROLASE DOMAIN"/>
    <property type="match status" value="1"/>
</dbReference>
<dbReference type="AlphaFoldDB" id="A0A1W1H6R0"/>
<dbReference type="EMBL" id="FWEV01000032">
    <property type="protein sequence ID" value="SLM28171.1"/>
    <property type="molecule type" value="Genomic_DNA"/>
</dbReference>
<keyword evidence="3" id="KW-1185">Reference proteome</keyword>
<dbReference type="InterPro" id="IPR018631">
    <property type="entry name" value="AAA-ATPase-like_dom"/>
</dbReference>
<accession>A0A1W1H6R0</accession>
<evidence type="ECO:0000259" key="1">
    <source>
        <dbReference type="Pfam" id="PF09820"/>
    </source>
</evidence>